<evidence type="ECO:0000313" key="2">
    <source>
        <dbReference type="EMBL" id="MEV0707543.1"/>
    </source>
</evidence>
<keyword evidence="1" id="KW-1133">Transmembrane helix</keyword>
<protein>
    <submittedName>
        <fullName evidence="2">Type VII secretion-associated protein</fullName>
    </submittedName>
</protein>
<dbReference type="InterPro" id="IPR023840">
    <property type="entry name" value="T7SS_Rv3446c"/>
</dbReference>
<dbReference type="RefSeq" id="WP_357781407.1">
    <property type="nucleotide sequence ID" value="NZ_JBFAKC010000003.1"/>
</dbReference>
<dbReference type="EMBL" id="JBFAKC010000003">
    <property type="protein sequence ID" value="MEV0707543.1"/>
    <property type="molecule type" value="Genomic_DNA"/>
</dbReference>
<name>A0ABV3FQ66_9NOCA</name>
<keyword evidence="3" id="KW-1185">Reference proteome</keyword>
<evidence type="ECO:0000256" key="1">
    <source>
        <dbReference type="SAM" id="Phobius"/>
    </source>
</evidence>
<accession>A0ABV3FQ66</accession>
<gene>
    <name evidence="2" type="ORF">AB0I48_08280</name>
</gene>
<dbReference type="Proteomes" id="UP001551695">
    <property type="component" value="Unassembled WGS sequence"/>
</dbReference>
<proteinExistence type="predicted"/>
<organism evidence="2 3">
    <name type="scientific">Nocardia aurea</name>
    <dbReference type="NCBI Taxonomy" id="2144174"/>
    <lineage>
        <taxon>Bacteria</taxon>
        <taxon>Bacillati</taxon>
        <taxon>Actinomycetota</taxon>
        <taxon>Actinomycetes</taxon>
        <taxon>Mycobacteriales</taxon>
        <taxon>Nocardiaceae</taxon>
        <taxon>Nocardia</taxon>
    </lineage>
</organism>
<keyword evidence="1" id="KW-0472">Membrane</keyword>
<dbReference type="NCBIfam" id="TIGR03931">
    <property type="entry name" value="T7SS_Rv3446c"/>
    <property type="match status" value="1"/>
</dbReference>
<evidence type="ECO:0000313" key="3">
    <source>
        <dbReference type="Proteomes" id="UP001551695"/>
    </source>
</evidence>
<comment type="caution">
    <text evidence="2">The sequence shown here is derived from an EMBL/GenBank/DDBJ whole genome shotgun (WGS) entry which is preliminary data.</text>
</comment>
<keyword evidence="1" id="KW-0812">Transmembrane</keyword>
<feature type="transmembrane region" description="Helical" evidence="1">
    <location>
        <begin position="284"/>
        <end position="308"/>
    </location>
</feature>
<reference evidence="2 3" key="1">
    <citation type="submission" date="2024-06" db="EMBL/GenBank/DDBJ databases">
        <title>The Natural Products Discovery Center: Release of the First 8490 Sequenced Strains for Exploring Actinobacteria Biosynthetic Diversity.</title>
        <authorList>
            <person name="Kalkreuter E."/>
            <person name="Kautsar S.A."/>
            <person name="Yang D."/>
            <person name="Bader C.D."/>
            <person name="Teijaro C.N."/>
            <person name="Fluegel L."/>
            <person name="Davis C.M."/>
            <person name="Simpson J.R."/>
            <person name="Lauterbach L."/>
            <person name="Steele A.D."/>
            <person name="Gui C."/>
            <person name="Meng S."/>
            <person name="Li G."/>
            <person name="Viehrig K."/>
            <person name="Ye F."/>
            <person name="Su P."/>
            <person name="Kiefer A.F."/>
            <person name="Nichols A."/>
            <person name="Cepeda A.J."/>
            <person name="Yan W."/>
            <person name="Fan B."/>
            <person name="Jiang Y."/>
            <person name="Adhikari A."/>
            <person name="Zheng C.-J."/>
            <person name="Schuster L."/>
            <person name="Cowan T.M."/>
            <person name="Smanski M.J."/>
            <person name="Chevrette M.G."/>
            <person name="De Carvalho L.P.S."/>
            <person name="Shen B."/>
        </authorList>
    </citation>
    <scope>NUCLEOTIDE SEQUENCE [LARGE SCALE GENOMIC DNA]</scope>
    <source>
        <strain evidence="2 3">NPDC050403</strain>
    </source>
</reference>
<sequence length="480" mass="50428">MSTVELVMTDTRVWAVGPATHWEVPPSVVLGSNGNLVVGESLTPPTQVSSAVQFVPAERIALLPRVPTVVESMAALVDAVFENLGVASPAERVTVVCPTEWGGRRRSVVDAAVRRFTTDVAFEEMAIRSVTTDLSAARAARSVVLEFGAITTTASTVTPGLHGPQLESCEFEPDLAVTDLGADPRAARTLSSLLGTLLDGRPVDIVRVVGVSTPAQLETIRSSVLEVCGSDAEVRPVTGADLVRSAQPQPRYRPAPAFPANEWLQPLRERAAAQQDPKQRRTMYILGAVATVVVIAAAAVGAVVALGGSNDDAAAAPPPSSTVTAPAPSTTTRIAAPTAAPAPAPEVFGRIRFQIPDDWKATPATGGSRIDLAPIDGTRLRITVIQGSVAPNAGYEQIAADLADQMKQKPTISDLRRDVVFGGRSMLAYTEKPEGGSTVRWHILVEHGTQVSIGCQYVGNGWEALATTCDEFAASVDVMP</sequence>